<accession>A0A319FEJ3</accession>
<name>A0A319FEJ3_ASPSB</name>
<reference evidence="2 3" key="1">
    <citation type="submission" date="2018-02" db="EMBL/GenBank/DDBJ databases">
        <title>The genomes of Aspergillus section Nigri reveals drivers in fungal speciation.</title>
        <authorList>
            <consortium name="DOE Joint Genome Institute"/>
            <person name="Vesth T.C."/>
            <person name="Nybo J."/>
            <person name="Theobald S."/>
            <person name="Brandl J."/>
            <person name="Frisvad J.C."/>
            <person name="Nielsen K.F."/>
            <person name="Lyhne E.K."/>
            <person name="Kogle M.E."/>
            <person name="Kuo A."/>
            <person name="Riley R."/>
            <person name="Clum A."/>
            <person name="Nolan M."/>
            <person name="Lipzen A."/>
            <person name="Salamov A."/>
            <person name="Henrissat B."/>
            <person name="Wiebenga A."/>
            <person name="De vries R.P."/>
            <person name="Grigoriev I.V."/>
            <person name="Mortensen U.H."/>
            <person name="Andersen M.R."/>
            <person name="Baker S.E."/>
        </authorList>
    </citation>
    <scope>NUCLEOTIDE SEQUENCE [LARGE SCALE GENOMIC DNA]</scope>
    <source>
        <strain evidence="2 3">CBS 121057</strain>
    </source>
</reference>
<sequence>MQTCAKGLLCGSGCSGYLLSWSEPLTELYYDMDYGLLGNLMAYKRPCLVAAGYVPAVDLLSVSGTNAIDANKTIILCYQPSKKTEEEEKNAYITPASRDSTAETV</sequence>
<dbReference type="Proteomes" id="UP000248423">
    <property type="component" value="Unassembled WGS sequence"/>
</dbReference>
<evidence type="ECO:0000313" key="2">
    <source>
        <dbReference type="EMBL" id="PYI05003.1"/>
    </source>
</evidence>
<dbReference type="EMBL" id="KZ826362">
    <property type="protein sequence ID" value="PYI05003.1"/>
    <property type="molecule type" value="Genomic_DNA"/>
</dbReference>
<gene>
    <name evidence="2" type="ORF">BO78DRAFT_398491</name>
</gene>
<evidence type="ECO:0000256" key="1">
    <source>
        <dbReference type="SAM" id="MobiDB-lite"/>
    </source>
</evidence>
<keyword evidence="3" id="KW-1185">Reference proteome</keyword>
<evidence type="ECO:0000313" key="3">
    <source>
        <dbReference type="Proteomes" id="UP000248423"/>
    </source>
</evidence>
<feature type="region of interest" description="Disordered" evidence="1">
    <location>
        <begin position="83"/>
        <end position="105"/>
    </location>
</feature>
<proteinExistence type="predicted"/>
<dbReference type="VEuPathDB" id="FungiDB:BO78DRAFT_398491"/>
<dbReference type="AlphaFoldDB" id="A0A319FEJ3"/>
<organism evidence="2 3">
    <name type="scientific">Aspergillus sclerotiicarbonarius (strain CBS 121057 / IBT 28362)</name>
    <dbReference type="NCBI Taxonomy" id="1448318"/>
    <lineage>
        <taxon>Eukaryota</taxon>
        <taxon>Fungi</taxon>
        <taxon>Dikarya</taxon>
        <taxon>Ascomycota</taxon>
        <taxon>Pezizomycotina</taxon>
        <taxon>Eurotiomycetes</taxon>
        <taxon>Eurotiomycetidae</taxon>
        <taxon>Eurotiales</taxon>
        <taxon>Aspergillaceae</taxon>
        <taxon>Aspergillus</taxon>
        <taxon>Aspergillus subgen. Circumdati</taxon>
    </lineage>
</organism>
<protein>
    <submittedName>
        <fullName evidence="2">Uncharacterized protein</fullName>
    </submittedName>
</protein>